<dbReference type="InterPro" id="IPR009057">
    <property type="entry name" value="Homeodomain-like_sf"/>
</dbReference>
<dbReference type="Pfam" id="PF12833">
    <property type="entry name" value="HTH_18"/>
    <property type="match status" value="1"/>
</dbReference>
<dbReference type="RefSeq" id="WP_017803336.1">
    <property type="nucleotide sequence ID" value="NZ_JAGGMQ010000001.1"/>
</dbReference>
<evidence type="ECO:0000256" key="3">
    <source>
        <dbReference type="ARBA" id="ARBA00023163"/>
    </source>
</evidence>
<name>A0ABS4P514_9GAMM</name>
<dbReference type="Gene3D" id="1.10.10.60">
    <property type="entry name" value="Homeodomain-like"/>
    <property type="match status" value="2"/>
</dbReference>
<dbReference type="Proteomes" id="UP001195624">
    <property type="component" value="Unassembled WGS sequence"/>
</dbReference>
<evidence type="ECO:0000259" key="4">
    <source>
        <dbReference type="PROSITE" id="PS01124"/>
    </source>
</evidence>
<comment type="caution">
    <text evidence="5">The sequence shown here is derived from an EMBL/GenBank/DDBJ whole genome shotgun (WGS) entry which is preliminary data.</text>
</comment>
<evidence type="ECO:0000256" key="1">
    <source>
        <dbReference type="ARBA" id="ARBA00023015"/>
    </source>
</evidence>
<reference evidence="6" key="2">
    <citation type="submission" date="2023-07" db="EMBL/GenBank/DDBJ databases">
        <title>Genome mining of underrepresented organisms for secondary metabolites.</title>
        <authorList>
            <person name="D'Agostino P.M."/>
        </authorList>
    </citation>
    <scope>NUCLEOTIDE SEQUENCE [LARGE SCALE GENOMIC DNA]</scope>
    <source>
        <strain evidence="6">WS4403</strain>
    </source>
</reference>
<dbReference type="InterPro" id="IPR050204">
    <property type="entry name" value="AraC_XylS_family_regulators"/>
</dbReference>
<dbReference type="EMBL" id="JAGGMQ010000001">
    <property type="protein sequence ID" value="MBP2167735.1"/>
    <property type="molecule type" value="Genomic_DNA"/>
</dbReference>
<reference evidence="5 6" key="1">
    <citation type="submission" date="2021-03" db="EMBL/GenBank/DDBJ databases">
        <authorList>
            <person name="D'Agostino P."/>
            <person name="Huntemann M."/>
            <person name="Clum A."/>
            <person name="Spunde A."/>
            <person name="Palaniappan K."/>
            <person name="Ritter S."/>
            <person name="Mikhailova N."/>
            <person name="Chen I.-M."/>
            <person name="Stamatis D."/>
            <person name="Reddy T."/>
            <person name="O'Malley R."/>
            <person name="Daum C."/>
            <person name="Shapiro N."/>
            <person name="Ivanova N."/>
            <person name="Kyrpides N."/>
            <person name="Woyke T."/>
        </authorList>
    </citation>
    <scope>NUCLEOTIDE SEQUENCE [LARGE SCALE GENOMIC DNA]</scope>
    <source>
        <strain evidence="5 6">WS4403</strain>
    </source>
</reference>
<evidence type="ECO:0000256" key="2">
    <source>
        <dbReference type="ARBA" id="ARBA00023125"/>
    </source>
</evidence>
<accession>A0ABS4P514</accession>
<dbReference type="SMART" id="SM00342">
    <property type="entry name" value="HTH_ARAC"/>
    <property type="match status" value="1"/>
</dbReference>
<protein>
    <submittedName>
        <fullName evidence="5">AraC family transcriptional regulator</fullName>
    </submittedName>
</protein>
<dbReference type="PANTHER" id="PTHR46796">
    <property type="entry name" value="HTH-TYPE TRANSCRIPTIONAL ACTIVATOR RHAS-RELATED"/>
    <property type="match status" value="1"/>
</dbReference>
<gene>
    <name evidence="5" type="ORF">J2125_000927</name>
</gene>
<dbReference type="PRINTS" id="PR00032">
    <property type="entry name" value="HTHARAC"/>
</dbReference>
<keyword evidence="6" id="KW-1185">Reference proteome</keyword>
<evidence type="ECO:0000313" key="5">
    <source>
        <dbReference type="EMBL" id="MBP2167735.1"/>
    </source>
</evidence>
<keyword evidence="3" id="KW-0804">Transcription</keyword>
<keyword evidence="1" id="KW-0805">Transcription regulation</keyword>
<organism evidence="5 6">
    <name type="scientific">Winslowiella toletana</name>
    <dbReference type="NCBI Taxonomy" id="92490"/>
    <lineage>
        <taxon>Bacteria</taxon>
        <taxon>Pseudomonadati</taxon>
        <taxon>Pseudomonadota</taxon>
        <taxon>Gammaproteobacteria</taxon>
        <taxon>Enterobacterales</taxon>
        <taxon>Erwiniaceae</taxon>
        <taxon>Winslowiella</taxon>
    </lineage>
</organism>
<dbReference type="InterPro" id="IPR018060">
    <property type="entry name" value="HTH_AraC"/>
</dbReference>
<proteinExistence type="predicted"/>
<dbReference type="InterPro" id="IPR018062">
    <property type="entry name" value="HTH_AraC-typ_CS"/>
</dbReference>
<dbReference type="PANTHER" id="PTHR46796:SF6">
    <property type="entry name" value="ARAC SUBFAMILY"/>
    <property type="match status" value="1"/>
</dbReference>
<dbReference type="PROSITE" id="PS00041">
    <property type="entry name" value="HTH_ARAC_FAMILY_1"/>
    <property type="match status" value="1"/>
</dbReference>
<dbReference type="InterPro" id="IPR020449">
    <property type="entry name" value="Tscrpt_reg_AraC-type_HTH"/>
</dbReference>
<evidence type="ECO:0000313" key="6">
    <source>
        <dbReference type="Proteomes" id="UP001195624"/>
    </source>
</evidence>
<sequence length="287" mass="32602">MNKPYHAFENLRQHKARLHGSVELGSGIQLAAWSNAGDCVTQYSDHHTLSLYVDGGQDTWHKTPGGWRNGGAPDRFCLMPEQSETTWDVRSKLSFVHLYCTDAHLRHLAEQIWDRSPATITLEEKVFSSDSHIAQLYRQFLLSCDWQQAANHLTLSSATTLLMTHLLQHYSEVLWKLPAVRGGLAPTVLRNSMAWIEDQLDQPLTLAELALQAGLSEFHFARMFKQSTRLAPHQYVMQRRMAKAEQLVRNTQLPLTEIALACGFSSASHFSNRFKTVFGYAPSILRR</sequence>
<feature type="domain" description="HTH araC/xylS-type" evidence="4">
    <location>
        <begin position="190"/>
        <end position="287"/>
    </location>
</feature>
<dbReference type="PROSITE" id="PS01124">
    <property type="entry name" value="HTH_ARAC_FAMILY_2"/>
    <property type="match status" value="1"/>
</dbReference>
<dbReference type="SUPFAM" id="SSF46689">
    <property type="entry name" value="Homeodomain-like"/>
    <property type="match status" value="2"/>
</dbReference>
<keyword evidence="2" id="KW-0238">DNA-binding</keyword>